<evidence type="ECO:0000313" key="2">
    <source>
        <dbReference type="Proteomes" id="UP000823892"/>
    </source>
</evidence>
<dbReference type="InterPro" id="IPR008323">
    <property type="entry name" value="UCP033563"/>
</dbReference>
<sequence>MAVVKPFPAIRPQAVKAAQIAALPYDVFTREEAVKEIEKHPLSFLRVDRPETNFPEGTDMYSPQVYEKAGELLWKLVDTGDLCQDMEPCYYIYELSVGDHVQTGVAACASVDDYLDHVIRCHENTRPEKETDRIRHIEACHAQTGPIYLAHCPEPELRRLLDIRKRSHPNYNFQGEDGVRHRVWVVYEGNVIEKIRRLFEKMDRIYVADGHHRAAAAVKIAQKRRKENPDYTGKESFNYFLSVLFPWDELRIVEYNRVVKDLGGKTVEDFLKEVEKCFQVEKEGSCPVKPEKKGIFGLYVGNTWYRLAIKEEYKSQDPVKNLDVSLLQDCLLEPVLGIRNPKEDPRIQFAGGIRGVQELEEAADLEGGAAFTLYPTDMMELIQVADAGRLMPPKSTWFEPKLRSGLFIHRI</sequence>
<reference evidence="1" key="1">
    <citation type="journal article" date="2021" name="PeerJ">
        <title>Extensive microbial diversity within the chicken gut microbiome revealed by metagenomics and culture.</title>
        <authorList>
            <person name="Gilroy R."/>
            <person name="Ravi A."/>
            <person name="Getino M."/>
            <person name="Pursley I."/>
            <person name="Horton D.L."/>
            <person name="Alikhan N.F."/>
            <person name="Baker D."/>
            <person name="Gharbi K."/>
            <person name="Hall N."/>
            <person name="Watson M."/>
            <person name="Adriaenssens E.M."/>
            <person name="Foster-Nyarko E."/>
            <person name="Jarju S."/>
            <person name="Secka A."/>
            <person name="Antonio M."/>
            <person name="Oren A."/>
            <person name="Chaudhuri R.R."/>
            <person name="La Ragione R."/>
            <person name="Hildebrand F."/>
            <person name="Pallen M.J."/>
        </authorList>
    </citation>
    <scope>NUCLEOTIDE SEQUENCE</scope>
    <source>
        <strain evidence="1">ChiBcec6-4105</strain>
    </source>
</reference>
<organism evidence="1 2">
    <name type="scientific">Candidatus Blautia avicola</name>
    <dbReference type="NCBI Taxonomy" id="2838483"/>
    <lineage>
        <taxon>Bacteria</taxon>
        <taxon>Bacillati</taxon>
        <taxon>Bacillota</taxon>
        <taxon>Clostridia</taxon>
        <taxon>Lachnospirales</taxon>
        <taxon>Lachnospiraceae</taxon>
        <taxon>Blautia</taxon>
    </lineage>
</organism>
<comment type="caution">
    <text evidence="1">The sequence shown here is derived from an EMBL/GenBank/DDBJ whole genome shotgun (WGS) entry which is preliminary data.</text>
</comment>
<dbReference type="PANTHER" id="PTHR36454:SF1">
    <property type="entry name" value="DUF1015 DOMAIN-CONTAINING PROTEIN"/>
    <property type="match status" value="1"/>
</dbReference>
<dbReference type="AlphaFoldDB" id="A0A9D2QVC4"/>
<name>A0A9D2QVC4_9FIRM</name>
<dbReference type="PIRSF" id="PIRSF033563">
    <property type="entry name" value="UCP033563"/>
    <property type="match status" value="1"/>
</dbReference>
<dbReference type="EMBL" id="DWUY01000179">
    <property type="protein sequence ID" value="HJD28897.1"/>
    <property type="molecule type" value="Genomic_DNA"/>
</dbReference>
<protein>
    <submittedName>
        <fullName evidence="1">DUF1015 family protein</fullName>
    </submittedName>
</protein>
<dbReference type="Proteomes" id="UP000823892">
    <property type="component" value="Unassembled WGS sequence"/>
</dbReference>
<dbReference type="PANTHER" id="PTHR36454">
    <property type="entry name" value="LMO2823 PROTEIN"/>
    <property type="match status" value="1"/>
</dbReference>
<dbReference type="Pfam" id="PF06245">
    <property type="entry name" value="DUF1015"/>
    <property type="match status" value="1"/>
</dbReference>
<accession>A0A9D2QVC4</accession>
<evidence type="ECO:0000313" key="1">
    <source>
        <dbReference type="EMBL" id="HJD28897.1"/>
    </source>
</evidence>
<proteinExistence type="predicted"/>
<reference evidence="1" key="2">
    <citation type="submission" date="2021-04" db="EMBL/GenBank/DDBJ databases">
        <authorList>
            <person name="Gilroy R."/>
        </authorList>
    </citation>
    <scope>NUCLEOTIDE SEQUENCE</scope>
    <source>
        <strain evidence="1">ChiBcec6-4105</strain>
    </source>
</reference>
<gene>
    <name evidence="1" type="ORF">H9914_07900</name>
</gene>